<evidence type="ECO:0000313" key="1">
    <source>
        <dbReference type="EMBL" id="SVE19574.1"/>
    </source>
</evidence>
<dbReference type="SUPFAM" id="SSF52266">
    <property type="entry name" value="SGNH hydrolase"/>
    <property type="match status" value="1"/>
</dbReference>
<gene>
    <name evidence="1" type="ORF">METZ01_LOCUS472428</name>
</gene>
<reference evidence="1" key="1">
    <citation type="submission" date="2018-05" db="EMBL/GenBank/DDBJ databases">
        <authorList>
            <person name="Lanie J.A."/>
            <person name="Ng W.-L."/>
            <person name="Kazmierczak K.M."/>
            <person name="Andrzejewski T.M."/>
            <person name="Davidsen T.M."/>
            <person name="Wayne K.J."/>
            <person name="Tettelin H."/>
            <person name="Glass J.I."/>
            <person name="Rusch D."/>
            <person name="Podicherti R."/>
            <person name="Tsui H.-C.T."/>
            <person name="Winkler M.E."/>
        </authorList>
    </citation>
    <scope>NUCLEOTIDE SEQUENCE</scope>
</reference>
<protein>
    <recommendedName>
        <fullName evidence="2">SGNH hydrolase-type esterase domain-containing protein</fullName>
    </recommendedName>
</protein>
<evidence type="ECO:0008006" key="2">
    <source>
        <dbReference type="Google" id="ProtNLM"/>
    </source>
</evidence>
<dbReference type="AlphaFoldDB" id="A0A383BI27"/>
<dbReference type="EMBL" id="UINC01200613">
    <property type="protein sequence ID" value="SVE19574.1"/>
    <property type="molecule type" value="Genomic_DNA"/>
</dbReference>
<name>A0A383BI27_9ZZZZ</name>
<feature type="non-terminal residue" evidence="1">
    <location>
        <position position="1"/>
    </location>
</feature>
<feature type="non-terminal residue" evidence="1">
    <location>
        <position position="144"/>
    </location>
</feature>
<accession>A0A383BI27</accession>
<proteinExistence type="predicted"/>
<sequence>VAFIIMMRRQVTAALFLATVTAAAIGIVGLVAEWHLRTTVPVDWTQEYRIPHPLLGWTLAAGSRYTTYVPEPVVVSYNSEGWRDIEPDGRLDADLRVAILGDSFVEAYSVERDESVSSRLGALIKTSGRDGEVFNFGVGGYGTL</sequence>
<organism evidence="1">
    <name type="scientific">marine metagenome</name>
    <dbReference type="NCBI Taxonomy" id="408172"/>
    <lineage>
        <taxon>unclassified sequences</taxon>
        <taxon>metagenomes</taxon>
        <taxon>ecological metagenomes</taxon>
    </lineage>
</organism>